<proteinExistence type="predicted"/>
<evidence type="ECO:0000313" key="2">
    <source>
        <dbReference type="Proteomes" id="UP000275408"/>
    </source>
</evidence>
<feature type="non-terminal residue" evidence="1">
    <location>
        <position position="110"/>
    </location>
</feature>
<keyword evidence="2" id="KW-1185">Reference proteome</keyword>
<organism evidence="1 2">
    <name type="scientific">Pocillopora damicornis</name>
    <name type="common">Cauliflower coral</name>
    <name type="synonym">Millepora damicornis</name>
    <dbReference type="NCBI Taxonomy" id="46731"/>
    <lineage>
        <taxon>Eukaryota</taxon>
        <taxon>Metazoa</taxon>
        <taxon>Cnidaria</taxon>
        <taxon>Anthozoa</taxon>
        <taxon>Hexacorallia</taxon>
        <taxon>Scleractinia</taxon>
        <taxon>Astrocoeniina</taxon>
        <taxon>Pocilloporidae</taxon>
        <taxon>Pocillopora</taxon>
    </lineage>
</organism>
<comment type="caution">
    <text evidence="1">The sequence shown here is derived from an EMBL/GenBank/DDBJ whole genome shotgun (WGS) entry which is preliminary data.</text>
</comment>
<dbReference type="Proteomes" id="UP000275408">
    <property type="component" value="Unassembled WGS sequence"/>
</dbReference>
<evidence type="ECO:0000313" key="1">
    <source>
        <dbReference type="EMBL" id="RMX50999.1"/>
    </source>
</evidence>
<name>A0A3M6UBS7_POCDA</name>
<protein>
    <submittedName>
        <fullName evidence="1">Uncharacterized protein</fullName>
    </submittedName>
</protein>
<accession>A0A3M6UBS7</accession>
<gene>
    <name evidence="1" type="ORF">pdam_00013903</name>
</gene>
<dbReference type="EMBL" id="RCHS01001867">
    <property type="protein sequence ID" value="RMX50999.1"/>
    <property type="molecule type" value="Genomic_DNA"/>
</dbReference>
<reference evidence="1 2" key="1">
    <citation type="journal article" date="2018" name="Sci. Rep.">
        <title>Comparative analysis of the Pocillopora damicornis genome highlights role of immune system in coral evolution.</title>
        <authorList>
            <person name="Cunning R."/>
            <person name="Bay R.A."/>
            <person name="Gillette P."/>
            <person name="Baker A.C."/>
            <person name="Traylor-Knowles N."/>
        </authorList>
    </citation>
    <scope>NUCLEOTIDE SEQUENCE [LARGE SCALE GENOMIC DNA]</scope>
    <source>
        <strain evidence="1">RSMAS</strain>
        <tissue evidence="1">Whole animal</tissue>
    </source>
</reference>
<dbReference type="AlphaFoldDB" id="A0A3M6UBS7"/>
<sequence>MLVVQLYGEPGYYMNVRSTGVQFMSNNPERFIESITNYYEVLHLWSRCIKLDNPPKLDIGHYVSTVLSNEAPKYLVKTSELFQNEYTEVQENWLDNPDMNDDANDALANK</sequence>